<sequence>MRKSFKDSPRLLKLIFILPIPYSKGFQFQIGIVSTKTTIFFYSLIALSVHQRFPFGFFSLFGVSFVLNENRIQRSNVFWLRAAHRVHFVNGY</sequence>
<dbReference type="AlphaFoldDB" id="A0A5D2TB44"/>
<name>A0A5D2TB44_GOSMU</name>
<proteinExistence type="predicted"/>
<keyword evidence="1" id="KW-0472">Membrane</keyword>
<dbReference type="Proteomes" id="UP000323597">
    <property type="component" value="Chromosome D10"/>
</dbReference>
<evidence type="ECO:0000313" key="2">
    <source>
        <dbReference type="EMBL" id="TYI61318.1"/>
    </source>
</evidence>
<evidence type="ECO:0000313" key="3">
    <source>
        <dbReference type="Proteomes" id="UP000323597"/>
    </source>
</evidence>
<gene>
    <name evidence="2" type="ORF">E1A91_D10G164100v1</name>
</gene>
<keyword evidence="1" id="KW-0812">Transmembrane</keyword>
<dbReference type="EMBL" id="CM017658">
    <property type="protein sequence ID" value="TYI61318.1"/>
    <property type="molecule type" value="Genomic_DNA"/>
</dbReference>
<keyword evidence="1" id="KW-1133">Transmembrane helix</keyword>
<protein>
    <submittedName>
        <fullName evidence="2">Uncharacterized protein</fullName>
    </submittedName>
</protein>
<accession>A0A5D2TB44</accession>
<evidence type="ECO:0000256" key="1">
    <source>
        <dbReference type="SAM" id="Phobius"/>
    </source>
</evidence>
<reference evidence="2 3" key="1">
    <citation type="submission" date="2019-07" db="EMBL/GenBank/DDBJ databases">
        <title>WGS assembly of Gossypium mustelinum.</title>
        <authorList>
            <person name="Chen Z.J."/>
            <person name="Sreedasyam A."/>
            <person name="Ando A."/>
            <person name="Song Q."/>
            <person name="De L."/>
            <person name="Hulse-Kemp A."/>
            <person name="Ding M."/>
            <person name="Ye W."/>
            <person name="Kirkbride R."/>
            <person name="Jenkins J."/>
            <person name="Plott C."/>
            <person name="Lovell J."/>
            <person name="Lin Y.-M."/>
            <person name="Vaughn R."/>
            <person name="Liu B."/>
            <person name="Li W."/>
            <person name="Simpson S."/>
            <person name="Scheffler B."/>
            <person name="Saski C."/>
            <person name="Grover C."/>
            <person name="Hu G."/>
            <person name="Conover J."/>
            <person name="Carlson J."/>
            <person name="Shu S."/>
            <person name="Boston L."/>
            <person name="Williams M."/>
            <person name="Peterson D."/>
            <person name="Mcgee K."/>
            <person name="Jones D."/>
            <person name="Wendel J."/>
            <person name="Stelly D."/>
            <person name="Grimwood J."/>
            <person name="Schmutz J."/>
        </authorList>
    </citation>
    <scope>NUCLEOTIDE SEQUENCE [LARGE SCALE GENOMIC DNA]</scope>
    <source>
        <strain evidence="2">1408120.09</strain>
    </source>
</reference>
<feature type="transmembrane region" description="Helical" evidence="1">
    <location>
        <begin position="12"/>
        <end position="33"/>
    </location>
</feature>
<organism evidence="2 3">
    <name type="scientific">Gossypium mustelinum</name>
    <name type="common">Cotton</name>
    <name type="synonym">Gossypium caicoense</name>
    <dbReference type="NCBI Taxonomy" id="34275"/>
    <lineage>
        <taxon>Eukaryota</taxon>
        <taxon>Viridiplantae</taxon>
        <taxon>Streptophyta</taxon>
        <taxon>Embryophyta</taxon>
        <taxon>Tracheophyta</taxon>
        <taxon>Spermatophyta</taxon>
        <taxon>Magnoliopsida</taxon>
        <taxon>eudicotyledons</taxon>
        <taxon>Gunneridae</taxon>
        <taxon>Pentapetalae</taxon>
        <taxon>rosids</taxon>
        <taxon>malvids</taxon>
        <taxon>Malvales</taxon>
        <taxon>Malvaceae</taxon>
        <taxon>Malvoideae</taxon>
        <taxon>Gossypium</taxon>
    </lineage>
</organism>
<keyword evidence="3" id="KW-1185">Reference proteome</keyword>
<feature type="transmembrane region" description="Helical" evidence="1">
    <location>
        <begin position="39"/>
        <end position="67"/>
    </location>
</feature>